<dbReference type="SUPFAM" id="SSF51679">
    <property type="entry name" value="Bacterial luciferase-like"/>
    <property type="match status" value="1"/>
</dbReference>
<evidence type="ECO:0000313" key="2">
    <source>
        <dbReference type="Proteomes" id="UP000254545"/>
    </source>
</evidence>
<comment type="caution">
    <text evidence="1">The sequence shown here is derived from an EMBL/GenBank/DDBJ whole genome shotgun (WGS) entry which is preliminary data.</text>
</comment>
<dbReference type="InterPro" id="IPR050172">
    <property type="entry name" value="SsuD_RutA_monooxygenase"/>
</dbReference>
<sequence>MSISEPGNHPLQFAYWVPNVSGGLVISNIPQRTSWDIDYNRKLAQIAERAGFDYALTQIRFTAGYGADNQHESVSFFAGATRIN</sequence>
<evidence type="ECO:0000313" key="1">
    <source>
        <dbReference type="EMBL" id="STS91267.1"/>
    </source>
</evidence>
<dbReference type="GO" id="GO:0008726">
    <property type="term" value="F:alkanesulfonate monooxygenase activity"/>
    <property type="evidence" value="ECO:0007669"/>
    <property type="project" value="TreeGrafter"/>
</dbReference>
<dbReference type="AlphaFoldDB" id="A0A7H4MLR7"/>
<protein>
    <submittedName>
        <fullName evidence="1">Monooxygenase, luciferase family</fullName>
    </submittedName>
</protein>
<keyword evidence="1" id="KW-0560">Oxidoreductase</keyword>
<dbReference type="PANTHER" id="PTHR42847:SF4">
    <property type="entry name" value="ALKANESULFONATE MONOOXYGENASE-RELATED"/>
    <property type="match status" value="1"/>
</dbReference>
<dbReference type="EMBL" id="UGKR01000003">
    <property type="protein sequence ID" value="STS91267.1"/>
    <property type="molecule type" value="Genomic_DNA"/>
</dbReference>
<dbReference type="Proteomes" id="UP000254545">
    <property type="component" value="Unassembled WGS sequence"/>
</dbReference>
<dbReference type="PANTHER" id="PTHR42847">
    <property type="entry name" value="ALKANESULFONATE MONOOXYGENASE"/>
    <property type="match status" value="1"/>
</dbReference>
<name>A0A7H4MLR7_KLEVA</name>
<reference evidence="1 2" key="1">
    <citation type="submission" date="2018-06" db="EMBL/GenBank/DDBJ databases">
        <authorList>
            <consortium name="Pathogen Informatics"/>
            <person name="Doyle S."/>
        </authorList>
    </citation>
    <scope>NUCLEOTIDE SEQUENCE [LARGE SCALE GENOMIC DNA]</scope>
    <source>
        <strain evidence="1 2">NCTC9177</strain>
    </source>
</reference>
<organism evidence="1 2">
    <name type="scientific">Klebsiella variicola</name>
    <dbReference type="NCBI Taxonomy" id="244366"/>
    <lineage>
        <taxon>Bacteria</taxon>
        <taxon>Pseudomonadati</taxon>
        <taxon>Pseudomonadota</taxon>
        <taxon>Gammaproteobacteria</taxon>
        <taxon>Enterobacterales</taxon>
        <taxon>Enterobacteriaceae</taxon>
        <taxon>Klebsiella/Raoultella group</taxon>
        <taxon>Klebsiella</taxon>
        <taxon>Klebsiella pneumoniae complex</taxon>
    </lineage>
</organism>
<proteinExistence type="predicted"/>
<gene>
    <name evidence="1" type="ORF">NCTC9177_05173</name>
</gene>
<keyword evidence="1" id="KW-0503">Monooxygenase</keyword>
<accession>A0A7H4MLR7</accession>
<dbReference type="GO" id="GO:0046306">
    <property type="term" value="P:alkanesulfonate catabolic process"/>
    <property type="evidence" value="ECO:0007669"/>
    <property type="project" value="TreeGrafter"/>
</dbReference>
<dbReference type="InterPro" id="IPR036661">
    <property type="entry name" value="Luciferase-like_sf"/>
</dbReference>